<dbReference type="Proteomes" id="UP000593998">
    <property type="component" value="Chromosome"/>
</dbReference>
<dbReference type="RefSeq" id="WP_192910386.1">
    <property type="nucleotide sequence ID" value="NZ_CP062789.1"/>
</dbReference>
<sequence>MTQQGRGVVLLAASSASAVEWVRRGVVPCHVLEHSAWSIVVPATRASVTAAPYDDALTLLASRHVGPRLTPSIGLFAMDDTAVVTTRAGRSPARWALRAADREIVRGPRLPALTPEDLHRTLAGNPGAREVPIREVRALWGRTDLTHLEWLAEVVTVLGLPGGRALDGSDGALGPVISPDESAVRAFESVVKDVHQ</sequence>
<gene>
    <name evidence="1" type="ORF">IGS73_10445</name>
</gene>
<evidence type="ECO:0000313" key="2">
    <source>
        <dbReference type="Proteomes" id="UP000593998"/>
    </source>
</evidence>
<reference evidence="1 2" key="1">
    <citation type="submission" date="2020-10" db="EMBL/GenBank/DDBJ databases">
        <title>Janibacter indicus TT2 genome sequence.</title>
        <authorList>
            <person name="Lee K."/>
            <person name="Ganzorig M."/>
        </authorList>
    </citation>
    <scope>NUCLEOTIDE SEQUENCE [LARGE SCALE GENOMIC DNA]</scope>
    <source>
        <strain evidence="1 2">TT2</strain>
    </source>
</reference>
<protein>
    <submittedName>
        <fullName evidence="1">Uncharacterized protein</fullName>
    </submittedName>
</protein>
<accession>A0A7L9IWU8</accession>
<name>A0A7L9IWU8_9MICO</name>
<dbReference type="EMBL" id="CP062789">
    <property type="protein sequence ID" value="QOK21579.1"/>
    <property type="molecule type" value="Genomic_DNA"/>
</dbReference>
<organism evidence="1 2">
    <name type="scientific">Janibacter indicus</name>
    <dbReference type="NCBI Taxonomy" id="857417"/>
    <lineage>
        <taxon>Bacteria</taxon>
        <taxon>Bacillati</taxon>
        <taxon>Actinomycetota</taxon>
        <taxon>Actinomycetes</taxon>
        <taxon>Micrococcales</taxon>
        <taxon>Intrasporangiaceae</taxon>
        <taxon>Janibacter</taxon>
    </lineage>
</organism>
<evidence type="ECO:0000313" key="1">
    <source>
        <dbReference type="EMBL" id="QOK21579.1"/>
    </source>
</evidence>
<proteinExistence type="predicted"/>
<dbReference type="AlphaFoldDB" id="A0A7L9IWU8"/>